<dbReference type="KEGG" id="nfl:COO91_04364"/>
<proteinExistence type="predicted"/>
<gene>
    <name evidence="1" type="ORF">COO91_04364</name>
</gene>
<dbReference type="EMBL" id="CP024785">
    <property type="protein sequence ID" value="AUB38394.1"/>
    <property type="molecule type" value="Genomic_DNA"/>
</dbReference>
<evidence type="ECO:0000313" key="2">
    <source>
        <dbReference type="Proteomes" id="UP000232003"/>
    </source>
</evidence>
<keyword evidence="2" id="KW-1185">Reference proteome</keyword>
<accession>A0A2K8SSC8</accession>
<protein>
    <submittedName>
        <fullName evidence="1">Uncharacterized protein</fullName>
    </submittedName>
</protein>
<organism evidence="1 2">
    <name type="scientific">Nostoc flagelliforme CCNUN1</name>
    <dbReference type="NCBI Taxonomy" id="2038116"/>
    <lineage>
        <taxon>Bacteria</taxon>
        <taxon>Bacillati</taxon>
        <taxon>Cyanobacteriota</taxon>
        <taxon>Cyanophyceae</taxon>
        <taxon>Nostocales</taxon>
        <taxon>Nostocaceae</taxon>
        <taxon>Nostoc</taxon>
    </lineage>
</organism>
<name>A0A2K8SSC8_9NOSO</name>
<dbReference type="AlphaFoldDB" id="A0A2K8SSC8"/>
<dbReference type="Proteomes" id="UP000232003">
    <property type="component" value="Chromosome"/>
</dbReference>
<sequence length="40" mass="4325">MLVSQYLNIKMPQAVIARASSQGSNRLGILDLGFLLVIGH</sequence>
<evidence type="ECO:0000313" key="1">
    <source>
        <dbReference type="EMBL" id="AUB38394.1"/>
    </source>
</evidence>
<reference evidence="1 2" key="1">
    <citation type="submission" date="2017-11" db="EMBL/GenBank/DDBJ databases">
        <title>Complete genome of a free-living desiccation-tolerant cyanobacterium and its photosynthetic adaptation to extreme terrestrial habitat.</title>
        <authorList>
            <person name="Shang J."/>
        </authorList>
    </citation>
    <scope>NUCLEOTIDE SEQUENCE [LARGE SCALE GENOMIC DNA]</scope>
    <source>
        <strain evidence="1 2">CCNUN1</strain>
    </source>
</reference>